<keyword evidence="7" id="KW-1185">Reference proteome</keyword>
<organism evidence="6 7">
    <name type="scientific">Marivirga atlantica</name>
    <dbReference type="NCBI Taxonomy" id="1548457"/>
    <lineage>
        <taxon>Bacteria</taxon>
        <taxon>Pseudomonadati</taxon>
        <taxon>Bacteroidota</taxon>
        <taxon>Cytophagia</taxon>
        <taxon>Cytophagales</taxon>
        <taxon>Marivirgaceae</taxon>
        <taxon>Marivirga</taxon>
    </lineage>
</organism>
<dbReference type="InterPro" id="IPR036737">
    <property type="entry name" value="OmpA-like_sf"/>
</dbReference>
<sequence length="227" mass="25420">MKKLFLVFIVSFALIFTLKAQPGSKWVTLKGKVLSVSVATPIDASITLESLPYGGDNRVFHSNPENGKFSFKVKEGNSYSVHLQAEGYLPVQDTIEIVPKMESLNYEMVPSGENTLLRLNINFVQSKSEIIEDSYAELDKLIDLMTAYPGMEIQLEGHTDFRGSASANMRLSEERVVEVKNYLTNQGIASNRIKTRAFGGTVPITRENTEEAKLLNRRVEARILKTE</sequence>
<proteinExistence type="predicted"/>
<keyword evidence="2 4" id="KW-0472">Membrane</keyword>
<dbReference type="Gene3D" id="3.30.1330.60">
    <property type="entry name" value="OmpA-like domain"/>
    <property type="match status" value="1"/>
</dbReference>
<name>A0A937A941_9BACT</name>
<dbReference type="InterPro" id="IPR006664">
    <property type="entry name" value="OMP_bac"/>
</dbReference>
<dbReference type="Pfam" id="PF00691">
    <property type="entry name" value="OmpA"/>
    <property type="match status" value="1"/>
</dbReference>
<dbReference type="PROSITE" id="PS51123">
    <property type="entry name" value="OMPA_2"/>
    <property type="match status" value="1"/>
</dbReference>
<dbReference type="SUPFAM" id="SSF103088">
    <property type="entry name" value="OmpA-like"/>
    <property type="match status" value="1"/>
</dbReference>
<dbReference type="PRINTS" id="PR01021">
    <property type="entry name" value="OMPADOMAIN"/>
</dbReference>
<evidence type="ECO:0000256" key="4">
    <source>
        <dbReference type="PROSITE-ProRule" id="PRU00473"/>
    </source>
</evidence>
<evidence type="ECO:0000256" key="2">
    <source>
        <dbReference type="ARBA" id="ARBA00023136"/>
    </source>
</evidence>
<comment type="subcellular location">
    <subcellularLocation>
        <location evidence="1">Cell outer membrane</location>
    </subcellularLocation>
</comment>
<dbReference type="PANTHER" id="PTHR30329">
    <property type="entry name" value="STATOR ELEMENT OF FLAGELLAR MOTOR COMPLEX"/>
    <property type="match status" value="1"/>
</dbReference>
<evidence type="ECO:0000313" key="6">
    <source>
        <dbReference type="EMBL" id="MBL0764520.1"/>
    </source>
</evidence>
<dbReference type="CDD" id="cd07185">
    <property type="entry name" value="OmpA_C-like"/>
    <property type="match status" value="1"/>
</dbReference>
<reference evidence="6" key="1">
    <citation type="submission" date="2021-01" db="EMBL/GenBank/DDBJ databases">
        <title>Marivirga sp. nov., isolated from intertidal surface sediments.</title>
        <authorList>
            <person name="Zhang M."/>
        </authorList>
    </citation>
    <scope>NUCLEOTIDE SEQUENCE</scope>
    <source>
        <strain evidence="6">SM1354</strain>
    </source>
</reference>
<accession>A0A937A941</accession>
<dbReference type="InterPro" id="IPR050330">
    <property type="entry name" value="Bact_OuterMem_StrucFunc"/>
</dbReference>
<dbReference type="EMBL" id="JAERQG010000001">
    <property type="protein sequence ID" value="MBL0764520.1"/>
    <property type="molecule type" value="Genomic_DNA"/>
</dbReference>
<gene>
    <name evidence="6" type="ORF">JKP34_04595</name>
</gene>
<evidence type="ECO:0000256" key="1">
    <source>
        <dbReference type="ARBA" id="ARBA00004442"/>
    </source>
</evidence>
<protein>
    <submittedName>
        <fullName evidence="6">OmpA family protein</fullName>
    </submittedName>
</protein>
<dbReference type="Gene3D" id="2.60.40.1120">
    <property type="entry name" value="Carboxypeptidase-like, regulatory domain"/>
    <property type="match status" value="1"/>
</dbReference>
<dbReference type="Proteomes" id="UP000642920">
    <property type="component" value="Unassembled WGS sequence"/>
</dbReference>
<evidence type="ECO:0000256" key="3">
    <source>
        <dbReference type="ARBA" id="ARBA00023237"/>
    </source>
</evidence>
<dbReference type="RefSeq" id="WP_201918166.1">
    <property type="nucleotide sequence ID" value="NZ_JAERQG010000001.1"/>
</dbReference>
<dbReference type="InterPro" id="IPR006665">
    <property type="entry name" value="OmpA-like"/>
</dbReference>
<keyword evidence="3" id="KW-0998">Cell outer membrane</keyword>
<dbReference type="PANTHER" id="PTHR30329:SF21">
    <property type="entry name" value="LIPOPROTEIN YIAD-RELATED"/>
    <property type="match status" value="1"/>
</dbReference>
<evidence type="ECO:0000313" key="7">
    <source>
        <dbReference type="Proteomes" id="UP000642920"/>
    </source>
</evidence>
<evidence type="ECO:0000259" key="5">
    <source>
        <dbReference type="PROSITE" id="PS51123"/>
    </source>
</evidence>
<dbReference type="AlphaFoldDB" id="A0A937A941"/>
<feature type="domain" description="OmpA-like" evidence="5">
    <location>
        <begin position="110"/>
        <end position="227"/>
    </location>
</feature>
<comment type="caution">
    <text evidence="6">The sequence shown here is derived from an EMBL/GenBank/DDBJ whole genome shotgun (WGS) entry which is preliminary data.</text>
</comment>
<dbReference type="GO" id="GO:0009279">
    <property type="term" value="C:cell outer membrane"/>
    <property type="evidence" value="ECO:0007669"/>
    <property type="project" value="UniProtKB-SubCell"/>
</dbReference>